<evidence type="ECO:0000256" key="1">
    <source>
        <dbReference type="ARBA" id="ARBA00007129"/>
    </source>
</evidence>
<dbReference type="STRING" id="88036.D8RE68"/>
<dbReference type="PANTHER" id="PTHR16517">
    <property type="entry name" value="TUBBY-RELATED"/>
    <property type="match status" value="1"/>
</dbReference>
<dbReference type="Pfam" id="PF01167">
    <property type="entry name" value="Tub"/>
    <property type="match status" value="1"/>
</dbReference>
<dbReference type="EMBL" id="GL377577">
    <property type="protein sequence ID" value="EFJ29611.1"/>
    <property type="molecule type" value="Genomic_DNA"/>
</dbReference>
<dbReference type="SUPFAM" id="SSF54518">
    <property type="entry name" value="Tubby C-terminal domain-like"/>
    <property type="match status" value="1"/>
</dbReference>
<dbReference type="InterPro" id="IPR025659">
    <property type="entry name" value="Tubby-like_C"/>
</dbReference>
<dbReference type="Proteomes" id="UP000001514">
    <property type="component" value="Unassembled WGS sequence"/>
</dbReference>
<organism evidence="4">
    <name type="scientific">Selaginella moellendorffii</name>
    <name type="common">Spikemoss</name>
    <dbReference type="NCBI Taxonomy" id="88036"/>
    <lineage>
        <taxon>Eukaryota</taxon>
        <taxon>Viridiplantae</taxon>
        <taxon>Streptophyta</taxon>
        <taxon>Embryophyta</taxon>
        <taxon>Tracheophyta</taxon>
        <taxon>Lycopodiopsida</taxon>
        <taxon>Selaginellales</taxon>
        <taxon>Selaginellaceae</taxon>
        <taxon>Selaginella</taxon>
    </lineage>
</organism>
<dbReference type="PANTHER" id="PTHR16517:SF148">
    <property type="entry name" value="TUBBY C-TERMINAL DOMAIN-CONTAINING PROTEIN"/>
    <property type="match status" value="1"/>
</dbReference>
<dbReference type="Gramene" id="EFJ29611">
    <property type="protein sequence ID" value="EFJ29611"/>
    <property type="gene ID" value="SELMODRAFT_91333"/>
</dbReference>
<proteinExistence type="inferred from homology"/>
<reference evidence="3 4" key="1">
    <citation type="journal article" date="2011" name="Science">
        <title>The Selaginella genome identifies genetic changes associated with the evolution of vascular plants.</title>
        <authorList>
            <person name="Banks J.A."/>
            <person name="Nishiyama T."/>
            <person name="Hasebe M."/>
            <person name="Bowman J.L."/>
            <person name="Gribskov M."/>
            <person name="dePamphilis C."/>
            <person name="Albert V.A."/>
            <person name="Aono N."/>
            <person name="Aoyama T."/>
            <person name="Ambrose B.A."/>
            <person name="Ashton N.W."/>
            <person name="Axtell M.J."/>
            <person name="Barker E."/>
            <person name="Barker M.S."/>
            <person name="Bennetzen J.L."/>
            <person name="Bonawitz N.D."/>
            <person name="Chapple C."/>
            <person name="Cheng C."/>
            <person name="Correa L.G."/>
            <person name="Dacre M."/>
            <person name="DeBarry J."/>
            <person name="Dreyer I."/>
            <person name="Elias M."/>
            <person name="Engstrom E.M."/>
            <person name="Estelle M."/>
            <person name="Feng L."/>
            <person name="Finet C."/>
            <person name="Floyd S.K."/>
            <person name="Frommer W.B."/>
            <person name="Fujita T."/>
            <person name="Gramzow L."/>
            <person name="Gutensohn M."/>
            <person name="Harholt J."/>
            <person name="Hattori M."/>
            <person name="Heyl A."/>
            <person name="Hirai T."/>
            <person name="Hiwatashi Y."/>
            <person name="Ishikawa M."/>
            <person name="Iwata M."/>
            <person name="Karol K.G."/>
            <person name="Koehler B."/>
            <person name="Kolukisaoglu U."/>
            <person name="Kubo M."/>
            <person name="Kurata T."/>
            <person name="Lalonde S."/>
            <person name="Li K."/>
            <person name="Li Y."/>
            <person name="Litt A."/>
            <person name="Lyons E."/>
            <person name="Manning G."/>
            <person name="Maruyama T."/>
            <person name="Michael T.P."/>
            <person name="Mikami K."/>
            <person name="Miyazaki S."/>
            <person name="Morinaga S."/>
            <person name="Murata T."/>
            <person name="Mueller-Roeber B."/>
            <person name="Nelson D.R."/>
            <person name="Obara M."/>
            <person name="Oguri Y."/>
            <person name="Olmstead R.G."/>
            <person name="Onodera N."/>
            <person name="Petersen B.L."/>
            <person name="Pils B."/>
            <person name="Prigge M."/>
            <person name="Rensing S.A."/>
            <person name="Riano-Pachon D.M."/>
            <person name="Roberts A.W."/>
            <person name="Sato Y."/>
            <person name="Scheller H.V."/>
            <person name="Schulz B."/>
            <person name="Schulz C."/>
            <person name="Shakirov E.V."/>
            <person name="Shibagaki N."/>
            <person name="Shinohara N."/>
            <person name="Shippen D.E."/>
            <person name="Soerensen I."/>
            <person name="Sotooka R."/>
            <person name="Sugimoto N."/>
            <person name="Sugita M."/>
            <person name="Sumikawa N."/>
            <person name="Tanurdzic M."/>
            <person name="Theissen G."/>
            <person name="Ulvskov P."/>
            <person name="Wakazuki S."/>
            <person name="Weng J.K."/>
            <person name="Willats W.W."/>
            <person name="Wipf D."/>
            <person name="Wolf P.G."/>
            <person name="Yang L."/>
            <person name="Zimmer A.D."/>
            <person name="Zhu Q."/>
            <person name="Mitros T."/>
            <person name="Hellsten U."/>
            <person name="Loque D."/>
            <person name="Otillar R."/>
            <person name="Salamov A."/>
            <person name="Schmutz J."/>
            <person name="Shapiro H."/>
            <person name="Lindquist E."/>
            <person name="Lucas S."/>
            <person name="Rokhsar D."/>
            <person name="Grigoriev I.V."/>
        </authorList>
    </citation>
    <scope>NUCLEOTIDE SEQUENCE [LARGE SCALE GENOMIC DNA]</scope>
</reference>
<dbReference type="OMA" id="VESEGCH"/>
<dbReference type="eggNOG" id="KOG2502">
    <property type="taxonomic scope" value="Eukaryota"/>
</dbReference>
<evidence type="ECO:0000259" key="2">
    <source>
        <dbReference type="Pfam" id="PF01167"/>
    </source>
</evidence>
<keyword evidence="4" id="KW-1185">Reference proteome</keyword>
<dbReference type="KEGG" id="smo:SELMODRAFT_91333"/>
<dbReference type="HOGENOM" id="CLU_2150231_0_0_1"/>
<gene>
    <name evidence="3" type="ORF">SELMODRAFT_91333</name>
</gene>
<dbReference type="PRINTS" id="PR01573">
    <property type="entry name" value="SUPERTUBBY"/>
</dbReference>
<evidence type="ECO:0000313" key="3">
    <source>
        <dbReference type="EMBL" id="EFJ29611.1"/>
    </source>
</evidence>
<dbReference type="InParanoid" id="D8RE68"/>
<name>D8RE68_SELML</name>
<evidence type="ECO:0000313" key="4">
    <source>
        <dbReference type="Proteomes" id="UP000001514"/>
    </source>
</evidence>
<accession>D8RE68</accession>
<sequence>MQAEGDESEVESEGCHHLELRSKVPAWDAQQQCWSLDFKGRATMPSMHNFQLISADSSSNSNNNNNNNNTIILQLGKIDKNVYTMDFCYPLSAFQAFAICLSSFATSAGLEP</sequence>
<dbReference type="AlphaFoldDB" id="D8RE68"/>
<feature type="domain" description="Tubby C-terminal" evidence="2">
    <location>
        <begin position="16"/>
        <end position="106"/>
    </location>
</feature>
<dbReference type="InterPro" id="IPR000007">
    <property type="entry name" value="Tubby_C"/>
</dbReference>
<protein>
    <recommendedName>
        <fullName evidence="2">Tubby C-terminal domain-containing protein</fullName>
    </recommendedName>
</protein>
<dbReference type="Gene3D" id="3.20.90.10">
    <property type="entry name" value="Tubby Protein, Chain A"/>
    <property type="match status" value="1"/>
</dbReference>
<comment type="similarity">
    <text evidence="1">Belongs to the TUB family.</text>
</comment>